<dbReference type="Pfam" id="PF04578">
    <property type="entry name" value="DUF594"/>
    <property type="match status" value="1"/>
</dbReference>
<reference evidence="1" key="1">
    <citation type="submission" date="2014-09" db="EMBL/GenBank/DDBJ databases">
        <authorList>
            <person name="Magalhaes I.L.F."/>
            <person name="Oliveira U."/>
            <person name="Santos F.R."/>
            <person name="Vidigal T.H.D.A."/>
            <person name="Brescovit A.D."/>
            <person name="Santos A.J."/>
        </authorList>
    </citation>
    <scope>NUCLEOTIDE SEQUENCE</scope>
    <source>
        <tissue evidence="1">Shoot tissue taken approximately 20 cm above the soil surface</tissue>
    </source>
</reference>
<evidence type="ECO:0008006" key="2">
    <source>
        <dbReference type="Google" id="ProtNLM"/>
    </source>
</evidence>
<proteinExistence type="predicted"/>
<organism evidence="1">
    <name type="scientific">Arundo donax</name>
    <name type="common">Giant reed</name>
    <name type="synonym">Donax arundinaceus</name>
    <dbReference type="NCBI Taxonomy" id="35708"/>
    <lineage>
        <taxon>Eukaryota</taxon>
        <taxon>Viridiplantae</taxon>
        <taxon>Streptophyta</taxon>
        <taxon>Embryophyta</taxon>
        <taxon>Tracheophyta</taxon>
        <taxon>Spermatophyta</taxon>
        <taxon>Magnoliopsida</taxon>
        <taxon>Liliopsida</taxon>
        <taxon>Poales</taxon>
        <taxon>Poaceae</taxon>
        <taxon>PACMAD clade</taxon>
        <taxon>Arundinoideae</taxon>
        <taxon>Arundineae</taxon>
        <taxon>Arundo</taxon>
    </lineage>
</organism>
<dbReference type="EMBL" id="GBRH01234864">
    <property type="protein sequence ID" value="JAD63031.1"/>
    <property type="molecule type" value="Transcribed_RNA"/>
</dbReference>
<dbReference type="AlphaFoldDB" id="A0A0A9BI46"/>
<protein>
    <recommendedName>
        <fullName evidence="2">DUF4220 domain-containing protein</fullName>
    </recommendedName>
</protein>
<name>A0A0A9BI46_ARUDO</name>
<accession>A0A0A9BI46</accession>
<evidence type="ECO:0000313" key="1">
    <source>
        <dbReference type="EMBL" id="JAD63031.1"/>
    </source>
</evidence>
<sequence>MDLNGVATLKTIFHVWVEMVLYVAEHCSRDSHARQLSNGGEFITIVWLMAHHLKYYSIPEDAIPE</sequence>
<dbReference type="PANTHER" id="PTHR31325">
    <property type="entry name" value="OS01G0798800 PROTEIN-RELATED"/>
    <property type="match status" value="1"/>
</dbReference>
<reference evidence="1" key="2">
    <citation type="journal article" date="2015" name="Data Brief">
        <title>Shoot transcriptome of the giant reed, Arundo donax.</title>
        <authorList>
            <person name="Barrero R.A."/>
            <person name="Guerrero F.D."/>
            <person name="Moolhuijzen P."/>
            <person name="Goolsby J.A."/>
            <person name="Tidwell J."/>
            <person name="Bellgard S.E."/>
            <person name="Bellgard M.I."/>
        </authorList>
    </citation>
    <scope>NUCLEOTIDE SEQUENCE</scope>
    <source>
        <tissue evidence="1">Shoot tissue taken approximately 20 cm above the soil surface</tissue>
    </source>
</reference>
<dbReference type="InterPro" id="IPR007658">
    <property type="entry name" value="DUF594"/>
</dbReference>